<protein>
    <submittedName>
        <fullName evidence="2">Aldolase-type tim barrel</fullName>
    </submittedName>
</protein>
<organism evidence="2 3">
    <name type="scientific">Lucifera butyrica</name>
    <dbReference type="NCBI Taxonomy" id="1351585"/>
    <lineage>
        <taxon>Bacteria</taxon>
        <taxon>Bacillati</taxon>
        <taxon>Bacillota</taxon>
        <taxon>Negativicutes</taxon>
        <taxon>Veillonellales</taxon>
        <taxon>Veillonellaceae</taxon>
        <taxon>Lucifera</taxon>
    </lineage>
</organism>
<dbReference type="EMBL" id="UPPP01000056">
    <property type="protein sequence ID" value="VBB05534.1"/>
    <property type="molecule type" value="Genomic_DNA"/>
</dbReference>
<dbReference type="SUPFAM" id="SSF51569">
    <property type="entry name" value="Aldolase"/>
    <property type="match status" value="1"/>
</dbReference>
<dbReference type="GO" id="GO:0047444">
    <property type="term" value="F:N-acylneuraminate-9-phosphate synthase activity"/>
    <property type="evidence" value="ECO:0007669"/>
    <property type="project" value="TreeGrafter"/>
</dbReference>
<dbReference type="CDD" id="cd11615">
    <property type="entry name" value="SAF_NeuB_like"/>
    <property type="match status" value="1"/>
</dbReference>
<dbReference type="InterPro" id="IPR036732">
    <property type="entry name" value="AFP_Neu5c_C_sf"/>
</dbReference>
<dbReference type="InterPro" id="IPR051690">
    <property type="entry name" value="PseI-like"/>
</dbReference>
<evidence type="ECO:0000313" key="2">
    <source>
        <dbReference type="EMBL" id="VBB05534.1"/>
    </source>
</evidence>
<dbReference type="RefSeq" id="WP_122626523.1">
    <property type="nucleotide sequence ID" value="NZ_UPPP01000056.1"/>
</dbReference>
<dbReference type="Pfam" id="PF03102">
    <property type="entry name" value="NeuB"/>
    <property type="match status" value="1"/>
</dbReference>
<dbReference type="InterPro" id="IPR013974">
    <property type="entry name" value="SAF"/>
</dbReference>
<name>A0A498R243_9FIRM</name>
<evidence type="ECO:0000259" key="1">
    <source>
        <dbReference type="PROSITE" id="PS50844"/>
    </source>
</evidence>
<accession>A0A498R243</accession>
<keyword evidence="3" id="KW-1185">Reference proteome</keyword>
<dbReference type="PROSITE" id="PS50844">
    <property type="entry name" value="AFP_LIKE"/>
    <property type="match status" value="1"/>
</dbReference>
<dbReference type="Gene3D" id="3.20.20.70">
    <property type="entry name" value="Aldolase class I"/>
    <property type="match status" value="1"/>
</dbReference>
<dbReference type="GO" id="GO:0016051">
    <property type="term" value="P:carbohydrate biosynthetic process"/>
    <property type="evidence" value="ECO:0007669"/>
    <property type="project" value="InterPro"/>
</dbReference>
<dbReference type="Gene3D" id="3.90.1210.10">
    <property type="entry name" value="Antifreeze-like/N-acetylneuraminic acid synthase C-terminal domain"/>
    <property type="match status" value="1"/>
</dbReference>
<feature type="domain" description="AFP-like" evidence="1">
    <location>
        <begin position="308"/>
        <end position="360"/>
    </location>
</feature>
<dbReference type="PANTHER" id="PTHR42966">
    <property type="entry name" value="N-ACETYLNEURAMINATE SYNTHASE"/>
    <property type="match status" value="1"/>
</dbReference>
<gene>
    <name evidence="2" type="ORF">LUCI_0744</name>
</gene>
<sequence>MKTKQAYIIAEAGVNHNGSIEMAKRLIDVAADCGADAVKFQTFRADKIVSRGAEKAAYQKRTSGAEESQYTMIKKLELDERSHEVLLDHCRRRQIQFLSTPFDTDSLNLLADTLDLPYIKIPSGEITNAPFLLAIARTGKPVIMSTGMSTLGETEQALGILAFGYLGVDNLPGQEAFAQAYCSAEGQNIVRQKVSLLHCTTEYPAPFDEVNLQGMDTLKAAFHLSVGFSDHTPGIAAAIGAVARGASIIEKHFTLDRNLPGPDHKASLEPGELKEMVQAIRQVELAIGQGAKIPAPSEAKNKTVARKSLVAARPIKKGELFDVANLTAKRPGTGISPLYYWEWLGKAADRDYVEDEMIGV</sequence>
<dbReference type="SUPFAM" id="SSF51269">
    <property type="entry name" value="AFP III-like domain"/>
    <property type="match status" value="1"/>
</dbReference>
<proteinExistence type="predicted"/>
<dbReference type="InterPro" id="IPR057736">
    <property type="entry name" value="SAF_PseI/NeuA/NeuB"/>
</dbReference>
<dbReference type="Pfam" id="PF08666">
    <property type="entry name" value="SAF"/>
    <property type="match status" value="1"/>
</dbReference>
<dbReference type="AlphaFoldDB" id="A0A498R243"/>
<dbReference type="InterPro" id="IPR013132">
    <property type="entry name" value="PseI/NeuA/B-like_N"/>
</dbReference>
<dbReference type="NCBIfam" id="TIGR03569">
    <property type="entry name" value="NeuB_NnaB"/>
    <property type="match status" value="1"/>
</dbReference>
<dbReference type="PANTHER" id="PTHR42966:SF1">
    <property type="entry name" value="SIALIC ACID SYNTHASE"/>
    <property type="match status" value="1"/>
</dbReference>
<dbReference type="OrthoDB" id="9814210at2"/>
<dbReference type="InterPro" id="IPR020007">
    <property type="entry name" value="NeuB/NeuA"/>
</dbReference>
<dbReference type="InterPro" id="IPR013785">
    <property type="entry name" value="Aldolase_TIM"/>
</dbReference>
<evidence type="ECO:0000313" key="3">
    <source>
        <dbReference type="Proteomes" id="UP000277811"/>
    </source>
</evidence>
<dbReference type="Proteomes" id="UP000277811">
    <property type="component" value="Unassembled WGS sequence"/>
</dbReference>
<reference evidence="2 3" key="1">
    <citation type="submission" date="2018-06" db="EMBL/GenBank/DDBJ databases">
        <authorList>
            <person name="Strepis N."/>
        </authorList>
    </citation>
    <scope>NUCLEOTIDE SEQUENCE [LARGE SCALE GENOMIC DNA]</scope>
    <source>
        <strain evidence="2">LUCI</strain>
    </source>
</reference>
<dbReference type="InterPro" id="IPR006190">
    <property type="entry name" value="SAF_AFP_Neu5Ac"/>
</dbReference>